<organism evidence="2 3">
    <name type="scientific">Ceratodon purpureus</name>
    <name type="common">Fire moss</name>
    <name type="synonym">Dicranum purpureum</name>
    <dbReference type="NCBI Taxonomy" id="3225"/>
    <lineage>
        <taxon>Eukaryota</taxon>
        <taxon>Viridiplantae</taxon>
        <taxon>Streptophyta</taxon>
        <taxon>Embryophyta</taxon>
        <taxon>Bryophyta</taxon>
        <taxon>Bryophytina</taxon>
        <taxon>Bryopsida</taxon>
        <taxon>Dicranidae</taxon>
        <taxon>Pseudoditrichales</taxon>
        <taxon>Ditrichaceae</taxon>
        <taxon>Ceratodon</taxon>
    </lineage>
</organism>
<evidence type="ECO:0008006" key="4">
    <source>
        <dbReference type="Google" id="ProtNLM"/>
    </source>
</evidence>
<dbReference type="SMART" id="SM00367">
    <property type="entry name" value="LRR_CC"/>
    <property type="match status" value="4"/>
</dbReference>
<comment type="caution">
    <text evidence="2">The sequence shown here is derived from an EMBL/GenBank/DDBJ whole genome shotgun (WGS) entry which is preliminary data.</text>
</comment>
<dbReference type="InterPro" id="IPR006553">
    <property type="entry name" value="Leu-rich_rpt_Cys-con_subtyp"/>
</dbReference>
<name>A0A8T0HHV0_CERPU</name>
<dbReference type="InterPro" id="IPR032675">
    <property type="entry name" value="LRR_dom_sf"/>
</dbReference>
<feature type="region of interest" description="Disordered" evidence="1">
    <location>
        <begin position="195"/>
        <end position="264"/>
    </location>
</feature>
<dbReference type="GO" id="GO:0031146">
    <property type="term" value="P:SCF-dependent proteasomal ubiquitin-dependent protein catabolic process"/>
    <property type="evidence" value="ECO:0007669"/>
    <property type="project" value="TreeGrafter"/>
</dbReference>
<proteinExistence type="predicted"/>
<dbReference type="GO" id="GO:0019005">
    <property type="term" value="C:SCF ubiquitin ligase complex"/>
    <property type="evidence" value="ECO:0007669"/>
    <property type="project" value="TreeGrafter"/>
</dbReference>
<dbReference type="Gene3D" id="3.80.10.10">
    <property type="entry name" value="Ribonuclease Inhibitor"/>
    <property type="match status" value="2"/>
</dbReference>
<feature type="compositionally biased region" description="Basic and acidic residues" evidence="1">
    <location>
        <begin position="213"/>
        <end position="237"/>
    </location>
</feature>
<evidence type="ECO:0000313" key="2">
    <source>
        <dbReference type="EMBL" id="KAG0570378.1"/>
    </source>
</evidence>
<dbReference type="FunFam" id="3.80.10.10:FF:002099">
    <property type="entry name" value="Predicted protein"/>
    <property type="match status" value="1"/>
</dbReference>
<feature type="region of interest" description="Disordered" evidence="1">
    <location>
        <begin position="1"/>
        <end position="34"/>
    </location>
</feature>
<accession>A0A8T0HHV0</accession>
<dbReference type="SUPFAM" id="SSF52047">
    <property type="entry name" value="RNI-like"/>
    <property type="match status" value="1"/>
</dbReference>
<evidence type="ECO:0000256" key="1">
    <source>
        <dbReference type="SAM" id="MobiDB-lite"/>
    </source>
</evidence>
<dbReference type="Proteomes" id="UP000822688">
    <property type="component" value="Chromosome 6"/>
</dbReference>
<dbReference type="SUPFAM" id="SSF81383">
    <property type="entry name" value="F-box domain"/>
    <property type="match status" value="1"/>
</dbReference>
<dbReference type="PANTHER" id="PTHR13318:SF74">
    <property type="entry name" value="OS02G0658500 PROTEIN"/>
    <property type="match status" value="1"/>
</dbReference>
<protein>
    <recommendedName>
        <fullName evidence="4">F-box domain-containing protein</fullName>
    </recommendedName>
</protein>
<feature type="compositionally biased region" description="Basic and acidic residues" evidence="1">
    <location>
        <begin position="1"/>
        <end position="22"/>
    </location>
</feature>
<keyword evidence="3" id="KW-1185">Reference proteome</keyword>
<dbReference type="PANTHER" id="PTHR13318">
    <property type="entry name" value="PARTNER OF PAIRED, ISOFORM B-RELATED"/>
    <property type="match status" value="1"/>
</dbReference>
<gene>
    <name evidence="2" type="ORF">KC19_6G157600</name>
</gene>
<dbReference type="EMBL" id="CM026427">
    <property type="protein sequence ID" value="KAG0570378.1"/>
    <property type="molecule type" value="Genomic_DNA"/>
</dbReference>
<feature type="compositionally biased region" description="Polar residues" evidence="1">
    <location>
        <begin position="196"/>
        <end position="212"/>
    </location>
</feature>
<evidence type="ECO:0000313" key="3">
    <source>
        <dbReference type="Proteomes" id="UP000822688"/>
    </source>
</evidence>
<reference evidence="2 3" key="1">
    <citation type="submission" date="2020-06" db="EMBL/GenBank/DDBJ databases">
        <title>WGS assembly of Ceratodon purpureus strain R40.</title>
        <authorList>
            <person name="Carey S.B."/>
            <person name="Jenkins J."/>
            <person name="Shu S."/>
            <person name="Lovell J.T."/>
            <person name="Sreedasyam A."/>
            <person name="Maumus F."/>
            <person name="Tiley G.P."/>
            <person name="Fernandez-Pozo N."/>
            <person name="Barry K."/>
            <person name="Chen C."/>
            <person name="Wang M."/>
            <person name="Lipzen A."/>
            <person name="Daum C."/>
            <person name="Saski C.A."/>
            <person name="Payton A.C."/>
            <person name="Mcbreen J.C."/>
            <person name="Conrad R.E."/>
            <person name="Kollar L.M."/>
            <person name="Olsson S."/>
            <person name="Huttunen S."/>
            <person name="Landis J.B."/>
            <person name="Wickett N.J."/>
            <person name="Johnson M.G."/>
            <person name="Rensing S.A."/>
            <person name="Grimwood J."/>
            <person name="Schmutz J."/>
            <person name="Mcdaniel S.F."/>
        </authorList>
    </citation>
    <scope>NUCLEOTIDE SEQUENCE [LARGE SCALE GENOMIC DNA]</scope>
    <source>
        <strain evidence="2 3">R40</strain>
    </source>
</reference>
<dbReference type="InterPro" id="IPR036047">
    <property type="entry name" value="F-box-like_dom_sf"/>
</dbReference>
<sequence>MVEGGVGREWESEVGEKRERGAMRSKGLGNKIDDSWKPPPPVGDVFCQLNDEVLLNILRRLSPAPHYALVCKRWMRLHGTLRQSIRVQDWSFLESGRICARFPNLTDVDLSLACIVTPQASKGGSAILLTHQGLTVQLNYDAVDPSSIERCIEEQQLSPAKLDRGLKLLADAYPGLQRLCVVDVRRGNYFGRARTMSRSLTKQKSMKTPTRTPESDKKGSDKKGSEKMGDGKDEKGDASPLDLKNLTLGGGGGKDGTMDSPATPKTGIQFLTMKTEETGIASIAKNCKVLQELDLYQCTDETLRAIAACENLQIVRLIGSVTGFYHCTFTDIGLTIMSHTFRRLVRLELSGCEASYEGISAIGKCCVMLEELTISNKGFYEGWVAALSFLDCLKTLRLEGCKQIDRNPGSLAHMGKCSAIERLHLERCDLRDRAGFAALLSVCSVVKELEFKDCWGLDDDTLALTVPCRRVRLLSLEGCSLITTAGVDSVVQSFKELNRLRVTFCDNIRDSELSPALCDRFLTLKEFSWRPDTKSVLAAGLAGTGVGQKGGRFFRKS</sequence>
<dbReference type="AlphaFoldDB" id="A0A8T0HHV0"/>
<dbReference type="OrthoDB" id="550575at2759"/>